<dbReference type="InterPro" id="IPR036770">
    <property type="entry name" value="Ankyrin_rpt-contain_sf"/>
</dbReference>
<dbReference type="EMBL" id="JAHDYR010000003">
    <property type="protein sequence ID" value="KAG9397158.1"/>
    <property type="molecule type" value="Genomic_DNA"/>
</dbReference>
<dbReference type="SMART" id="SM00129">
    <property type="entry name" value="KISc"/>
    <property type="match status" value="1"/>
</dbReference>
<dbReference type="Gene3D" id="3.40.850.10">
    <property type="entry name" value="Kinesin motor domain"/>
    <property type="match status" value="1"/>
</dbReference>
<feature type="repeat" description="ANK" evidence="10">
    <location>
        <begin position="617"/>
        <end position="652"/>
    </location>
</feature>
<evidence type="ECO:0000256" key="11">
    <source>
        <dbReference type="PROSITE-ProRule" id="PRU00283"/>
    </source>
</evidence>
<evidence type="ECO:0000256" key="2">
    <source>
        <dbReference type="ARBA" id="ARBA00022490"/>
    </source>
</evidence>
<dbReference type="GO" id="GO:0005524">
    <property type="term" value="F:ATP binding"/>
    <property type="evidence" value="ECO:0007669"/>
    <property type="project" value="UniProtKB-UniRule"/>
</dbReference>
<dbReference type="Pfam" id="PF00225">
    <property type="entry name" value="Kinesin"/>
    <property type="match status" value="1"/>
</dbReference>
<keyword evidence="3" id="KW-0493">Microtubule</keyword>
<dbReference type="InterPro" id="IPR027640">
    <property type="entry name" value="Kinesin-like_fam"/>
</dbReference>
<dbReference type="PANTHER" id="PTHR47968">
    <property type="entry name" value="CENTROMERE PROTEIN E"/>
    <property type="match status" value="1"/>
</dbReference>
<keyword evidence="4 11" id="KW-0547">Nucleotide-binding</keyword>
<keyword evidence="15" id="KW-1185">Reference proteome</keyword>
<dbReference type="GO" id="GO:0007010">
    <property type="term" value="P:cytoskeleton organization"/>
    <property type="evidence" value="ECO:0007669"/>
    <property type="project" value="UniProtKB-ARBA"/>
</dbReference>
<dbReference type="Pfam" id="PF12796">
    <property type="entry name" value="Ank_2"/>
    <property type="match status" value="3"/>
</dbReference>
<feature type="coiled-coil region" evidence="12">
    <location>
        <begin position="415"/>
        <end position="485"/>
    </location>
</feature>
<organism evidence="14 15">
    <name type="scientific">Carpediemonas membranifera</name>
    <dbReference type="NCBI Taxonomy" id="201153"/>
    <lineage>
        <taxon>Eukaryota</taxon>
        <taxon>Metamonada</taxon>
        <taxon>Carpediemonas-like organisms</taxon>
        <taxon>Carpediemonas</taxon>
    </lineage>
</organism>
<evidence type="ECO:0000256" key="8">
    <source>
        <dbReference type="ARBA" id="ARBA00023212"/>
    </source>
</evidence>
<feature type="binding site" evidence="11">
    <location>
        <begin position="98"/>
        <end position="105"/>
    </location>
    <ligand>
        <name>ATP</name>
        <dbReference type="ChEBI" id="CHEBI:30616"/>
    </ligand>
</feature>
<evidence type="ECO:0000256" key="7">
    <source>
        <dbReference type="ARBA" id="ARBA00023175"/>
    </source>
</evidence>
<feature type="repeat" description="ANK" evidence="10">
    <location>
        <begin position="725"/>
        <end position="757"/>
    </location>
</feature>
<evidence type="ECO:0000256" key="6">
    <source>
        <dbReference type="ARBA" id="ARBA00023054"/>
    </source>
</evidence>
<dbReference type="GO" id="GO:0003777">
    <property type="term" value="F:microtubule motor activity"/>
    <property type="evidence" value="ECO:0007669"/>
    <property type="project" value="InterPro"/>
</dbReference>
<dbReference type="InterPro" id="IPR036961">
    <property type="entry name" value="Kinesin_motor_dom_sf"/>
</dbReference>
<feature type="repeat" description="ANK" evidence="10">
    <location>
        <begin position="1126"/>
        <end position="1157"/>
    </location>
</feature>
<evidence type="ECO:0000313" key="15">
    <source>
        <dbReference type="Proteomes" id="UP000717585"/>
    </source>
</evidence>
<keyword evidence="2" id="KW-0963">Cytoplasm</keyword>
<dbReference type="SUPFAM" id="SSF48403">
    <property type="entry name" value="Ankyrin repeat"/>
    <property type="match status" value="2"/>
</dbReference>
<dbReference type="InterPro" id="IPR019821">
    <property type="entry name" value="Kinesin_motor_CS"/>
</dbReference>
<proteinExistence type="inferred from homology"/>
<dbReference type="PROSITE" id="PS50088">
    <property type="entry name" value="ANK_REPEAT"/>
    <property type="match status" value="5"/>
</dbReference>
<dbReference type="Proteomes" id="UP000717585">
    <property type="component" value="Unassembled WGS sequence"/>
</dbReference>
<evidence type="ECO:0000256" key="4">
    <source>
        <dbReference type="ARBA" id="ARBA00022741"/>
    </source>
</evidence>
<evidence type="ECO:0000256" key="1">
    <source>
        <dbReference type="ARBA" id="ARBA00004245"/>
    </source>
</evidence>
<evidence type="ECO:0000256" key="10">
    <source>
        <dbReference type="PROSITE-ProRule" id="PRU00023"/>
    </source>
</evidence>
<evidence type="ECO:0000256" key="12">
    <source>
        <dbReference type="SAM" id="Coils"/>
    </source>
</evidence>
<comment type="subcellular location">
    <subcellularLocation>
        <location evidence="1">Cytoplasm</location>
        <location evidence="1">Cytoskeleton</location>
    </subcellularLocation>
</comment>
<dbReference type="InterPro" id="IPR002110">
    <property type="entry name" value="Ankyrin_rpt"/>
</dbReference>
<dbReference type="PRINTS" id="PR00380">
    <property type="entry name" value="KINESINHEAVY"/>
</dbReference>
<keyword evidence="7 11" id="KW-0505">Motor protein</keyword>
<sequence length="1157" mass="124641">MTGSSGNENSGGKAPSNIKVIARFRPQNDMEVAKGGHRCVDIVRKDTVCLSVGDMQHQFSFDKVLDEDATQQEVFDAAAKDVLADVLKGYNSTIFAYGQTAAGKTYTMEGPEIHDDHLQGVIARSVATIFDELEGSTNQDWSVTVSMLEIYMERIRDLLDLKDNLAIYESRTGSVNVPGATEIIVSRREEVLELLREGTRNRAIAANKMNEASSRSHSIFCLTIARKDLITLTQSVSKLYLVDLAGSEKVTKTEAEGLHLEEAKRINQSLLSLGTVVNALTSGKSSHIPYRNSKLTRVLQESLGGNSSTSLIVCCSPSSFNSPETLSTLQFAHRAKTIKNRPVINEELTLEDMRELLAQAEKEVTRQRHLLASMRAGDGSAASYSDAAVQVDYDGPSLLRSPMTGTAGRADSDAFNSAQAEVARLTDLVQQLQHRYAQSRAQSISRQAELQRTLARSQQENVIGLARLREQLSDERAATEQAREASDALDRFVQIRKEALRRIESNPVGAVAEMASVGSDSLEPQAPTPIPGRPMRMVPGYRDLTDDLDSTPFPLHGAVRLRSPDVLKSMLDKPGLRLDDLDEAGDAALHVSARLSSVQCAHVLLSAGAAVDVANSSGQTPLAVACEANPAHASDIIPLLLSHGASINAKDGKGRTPLITVFKRRSAGLSAGRLLLQTSLANIVTEVSPGQWSWSLLHEAVKEGLPDWVNELCDAMNDINGVDLDGYTPLHQAIRYGRPSCALALLSHGADPDAVYGDSEGNAMTLSVEYRQIDMTCLLLDHGARPNPMFGDKPLLSQCVVAGQYRWVDLLLEHGASVAGPDSPVKVACELGDLTAIQHLVTGLEALSQQERASLFDVAAPDHPLLRCLASLDPRAKETVELLCILQEHGLDIDTRLPFTTDDQPRSGTALHCAVAADSVDWVCTLVALAASIDAPDTEGDTPIHHALRCTTGDVLQTLISHGADTSVKNYADQTPAELALALGRFDLLAQLKTGADIDEARTILEVAIIADDALGLRATLSSDVAPIPDVKATPPMWTGANCDRRRAEMFAHPLPTTGMLPLQLCYAYDRYQLAELLLSEYNADPDSASITGNGTLLLDAVRTERAKWVGMLLAAGANPRASDSRGVTPLAVAGVSGNLELVQSFIEHGVQVQEIG</sequence>
<comment type="similarity">
    <text evidence="9">Belongs to the TRAFAC class myosin-kinesin ATPase superfamily. Kinesin family. KIN-5/BimC subfamily.</text>
</comment>
<keyword evidence="5 11" id="KW-0067">ATP-binding</keyword>
<dbReference type="GO" id="GO:0008017">
    <property type="term" value="F:microtubule binding"/>
    <property type="evidence" value="ECO:0007669"/>
    <property type="project" value="InterPro"/>
</dbReference>
<gene>
    <name evidence="14" type="ORF">J8273_1067</name>
</gene>
<dbReference type="PROSITE" id="PS50297">
    <property type="entry name" value="ANK_REP_REGION"/>
    <property type="match status" value="5"/>
</dbReference>
<dbReference type="PROSITE" id="PS50067">
    <property type="entry name" value="KINESIN_MOTOR_2"/>
    <property type="match status" value="1"/>
</dbReference>
<comment type="caution">
    <text evidence="14">The sequence shown here is derived from an EMBL/GenBank/DDBJ whole genome shotgun (WGS) entry which is preliminary data.</text>
</comment>
<dbReference type="GO" id="GO:0005874">
    <property type="term" value="C:microtubule"/>
    <property type="evidence" value="ECO:0007669"/>
    <property type="project" value="UniProtKB-KW"/>
</dbReference>
<feature type="domain" description="Kinesin motor" evidence="13">
    <location>
        <begin position="17"/>
        <end position="338"/>
    </location>
</feature>
<accession>A0A8J6B7C4</accession>
<name>A0A8J6B7C4_9EUKA</name>
<keyword evidence="10" id="KW-0040">ANK repeat</keyword>
<dbReference type="SUPFAM" id="SSF52540">
    <property type="entry name" value="P-loop containing nucleoside triphosphate hydrolases"/>
    <property type="match status" value="1"/>
</dbReference>
<dbReference type="OrthoDB" id="3176171at2759"/>
<feature type="repeat" description="ANK" evidence="10">
    <location>
        <begin position="939"/>
        <end position="971"/>
    </location>
</feature>
<keyword evidence="6 12" id="KW-0175">Coiled coil</keyword>
<dbReference type="AlphaFoldDB" id="A0A8J6B7C4"/>
<reference evidence="14" key="1">
    <citation type="submission" date="2021-05" db="EMBL/GenBank/DDBJ databases">
        <title>A free-living protist that lacks canonical eukaryotic 1 DNA replication and segregation systems.</title>
        <authorList>
            <person name="Salas-Leiva D.E."/>
            <person name="Tromer E.C."/>
            <person name="Curtis B.A."/>
            <person name="Jerlstrom-Hultqvist J."/>
            <person name="Kolisko M."/>
            <person name="Yi Z."/>
            <person name="Salas-Leiva J.S."/>
            <person name="Gallot-Lavallee L."/>
            <person name="Kops G.J.P.L."/>
            <person name="Archibald J.M."/>
            <person name="Simpson A.G.B."/>
            <person name="Roger A.J."/>
        </authorList>
    </citation>
    <scope>NUCLEOTIDE SEQUENCE</scope>
    <source>
        <strain evidence="14">BICM</strain>
    </source>
</reference>
<evidence type="ECO:0000256" key="9">
    <source>
        <dbReference type="ARBA" id="ARBA00034704"/>
    </source>
</evidence>
<dbReference type="GO" id="GO:0007018">
    <property type="term" value="P:microtubule-based movement"/>
    <property type="evidence" value="ECO:0007669"/>
    <property type="project" value="InterPro"/>
</dbReference>
<dbReference type="CDD" id="cd01369">
    <property type="entry name" value="KISc_KHC_KIF5"/>
    <property type="match status" value="1"/>
</dbReference>
<dbReference type="InterPro" id="IPR027417">
    <property type="entry name" value="P-loop_NTPase"/>
</dbReference>
<protein>
    <submittedName>
        <fullName evidence="14">Kinesin motor domain</fullName>
    </submittedName>
</protein>
<evidence type="ECO:0000256" key="5">
    <source>
        <dbReference type="ARBA" id="ARBA00022840"/>
    </source>
</evidence>
<dbReference type="PROSITE" id="PS00411">
    <property type="entry name" value="KINESIN_MOTOR_1"/>
    <property type="match status" value="1"/>
</dbReference>
<keyword evidence="8" id="KW-0206">Cytoskeleton</keyword>
<evidence type="ECO:0000256" key="3">
    <source>
        <dbReference type="ARBA" id="ARBA00022701"/>
    </source>
</evidence>
<dbReference type="PANTHER" id="PTHR47968:SF75">
    <property type="entry name" value="CENTROMERE-ASSOCIATED PROTEIN E"/>
    <property type="match status" value="1"/>
</dbReference>
<feature type="coiled-coil region" evidence="12">
    <location>
        <begin position="343"/>
        <end position="370"/>
    </location>
</feature>
<dbReference type="InterPro" id="IPR001752">
    <property type="entry name" value="Kinesin_motor_dom"/>
</dbReference>
<dbReference type="Gene3D" id="1.25.40.20">
    <property type="entry name" value="Ankyrin repeat-containing domain"/>
    <property type="match status" value="4"/>
</dbReference>
<evidence type="ECO:0000313" key="14">
    <source>
        <dbReference type="EMBL" id="KAG9397158.1"/>
    </source>
</evidence>
<evidence type="ECO:0000259" key="13">
    <source>
        <dbReference type="PROSITE" id="PS50067"/>
    </source>
</evidence>
<feature type="repeat" description="ANK" evidence="10">
    <location>
        <begin position="584"/>
        <end position="616"/>
    </location>
</feature>
<dbReference type="FunFam" id="3.40.850.10:FF:000019">
    <property type="entry name" value="Kinesin-like protein KIN-5D"/>
    <property type="match status" value="1"/>
</dbReference>
<dbReference type="SMART" id="SM00248">
    <property type="entry name" value="ANK"/>
    <property type="match status" value="9"/>
</dbReference>